<feature type="domain" description="TQO small subunit DoxD" evidence="3">
    <location>
        <begin position="37"/>
        <end position="183"/>
    </location>
</feature>
<dbReference type="Pfam" id="PF07680">
    <property type="entry name" value="DoxA"/>
    <property type="match status" value="1"/>
</dbReference>
<dbReference type="InterPro" id="IPR017192">
    <property type="entry name" value="ThioSO4-Q_OxRdtase_DoxA/D"/>
</dbReference>
<feature type="domain" description="Thiosulphate:quinone oxidoreductase small subunit DoxA" evidence="4">
    <location>
        <begin position="232"/>
        <end position="360"/>
    </location>
</feature>
<feature type="transmembrane region" description="Helical" evidence="2">
    <location>
        <begin position="211"/>
        <end position="230"/>
    </location>
</feature>
<evidence type="ECO:0000256" key="1">
    <source>
        <dbReference type="SAM" id="MobiDB-lite"/>
    </source>
</evidence>
<feature type="transmembrane region" description="Helical" evidence="2">
    <location>
        <begin position="125"/>
        <end position="146"/>
    </location>
</feature>
<dbReference type="PIRSF" id="PIRSF037390">
    <property type="entry name" value="Thiosulph_Quin_oxidored_DoxA-D"/>
    <property type="match status" value="1"/>
</dbReference>
<comment type="caution">
    <text evidence="5">The sequence shown here is derived from an EMBL/GenBank/DDBJ whole genome shotgun (WGS) entry which is preliminary data.</text>
</comment>
<name>A0A5D3K5K7_9BRAD</name>
<dbReference type="Pfam" id="PF04173">
    <property type="entry name" value="DoxD"/>
    <property type="match status" value="1"/>
</dbReference>
<feature type="transmembrane region" description="Helical" evidence="2">
    <location>
        <begin position="97"/>
        <end position="118"/>
    </location>
</feature>
<protein>
    <submittedName>
        <fullName evidence="5">Quinol oxidase</fullName>
    </submittedName>
</protein>
<keyword evidence="6" id="KW-1185">Reference proteome</keyword>
<accession>A0A5D3K5K7</accession>
<dbReference type="OrthoDB" id="9790967at2"/>
<evidence type="ECO:0000313" key="5">
    <source>
        <dbReference type="EMBL" id="TYL89457.1"/>
    </source>
</evidence>
<proteinExistence type="predicted"/>
<dbReference type="InterPro" id="IPR007301">
    <property type="entry name" value="DoxD"/>
</dbReference>
<dbReference type="AlphaFoldDB" id="A0A5D3K5K7"/>
<keyword evidence="2" id="KW-0812">Transmembrane</keyword>
<reference evidence="5 6" key="1">
    <citation type="submission" date="2019-08" db="EMBL/GenBank/DDBJ databases">
        <title>Bradyrhizobium hipponensis sp. nov., a rhizobium isolated from a Lupinus angustifolius root nodule in Tunisia.</title>
        <authorList>
            <person name="Off K."/>
            <person name="Rejili M."/>
            <person name="Mars M."/>
            <person name="Brachmann A."/>
            <person name="Marin M."/>
        </authorList>
    </citation>
    <scope>NUCLEOTIDE SEQUENCE [LARGE SCALE GENOMIC DNA]</scope>
    <source>
        <strain evidence="5 6">CTAW71</strain>
    </source>
</reference>
<feature type="region of interest" description="Disordered" evidence="1">
    <location>
        <begin position="371"/>
        <end position="396"/>
    </location>
</feature>
<keyword evidence="2" id="KW-1133">Transmembrane helix</keyword>
<dbReference type="EMBL" id="VSSS01000060">
    <property type="protein sequence ID" value="TYL89457.1"/>
    <property type="molecule type" value="Genomic_DNA"/>
</dbReference>
<dbReference type="InterPro" id="IPR011636">
    <property type="entry name" value="DoxA"/>
</dbReference>
<sequence>MATLSLTSASNIARPVDKAAGLTDAQRSWRTASLAMMSIRVIQGFIYWGGGSRRFIYAPSKLNPDAPTWMANKFQTAMPGALFGTDHLISFMLHHFWLLYTGVILFSAAELIVGAMLMAGLMTRAAALVSIGFSVLLMAMFGWQGATCIDEWTMAACNLAMGATLLLGGSGAYSIDNVLIRRDPALAGKRWFRWTAGSLPLPLKDIAFRNLALAVLGFVLVFDIGTYSYYRGSVVTPFHGGPVSPTKHHLTVSDARFLPDGSVRFHVYLDAGTPEAPVHVVAADLLDAGNQPVAHYDDAALSALPNAAFANDYAYNKFAPGPFGIRAPMGAAASVTLPPPASAAALQARSLRLTDVDGHPFSARLDRAVTNNSNAQGGQRHAPSRNDDLAGVGRSG</sequence>
<evidence type="ECO:0000256" key="2">
    <source>
        <dbReference type="SAM" id="Phobius"/>
    </source>
</evidence>
<dbReference type="RefSeq" id="WP_148776852.1">
    <property type="nucleotide sequence ID" value="NZ_VSSS01000060.1"/>
</dbReference>
<evidence type="ECO:0000313" key="6">
    <source>
        <dbReference type="Proteomes" id="UP000324758"/>
    </source>
</evidence>
<evidence type="ECO:0000259" key="4">
    <source>
        <dbReference type="Pfam" id="PF07680"/>
    </source>
</evidence>
<gene>
    <name evidence="5" type="ORF">FXB40_35085</name>
</gene>
<evidence type="ECO:0000259" key="3">
    <source>
        <dbReference type="Pfam" id="PF04173"/>
    </source>
</evidence>
<organism evidence="5 6">
    <name type="scientific">Bradyrhizobium rifense</name>
    <dbReference type="NCBI Taxonomy" id="515499"/>
    <lineage>
        <taxon>Bacteria</taxon>
        <taxon>Pseudomonadati</taxon>
        <taxon>Pseudomonadota</taxon>
        <taxon>Alphaproteobacteria</taxon>
        <taxon>Hyphomicrobiales</taxon>
        <taxon>Nitrobacteraceae</taxon>
        <taxon>Bradyrhizobium</taxon>
    </lineage>
</organism>
<keyword evidence="2" id="KW-0472">Membrane</keyword>
<dbReference type="Proteomes" id="UP000324758">
    <property type="component" value="Unassembled WGS sequence"/>
</dbReference>
<feature type="transmembrane region" description="Helical" evidence="2">
    <location>
        <begin position="152"/>
        <end position="173"/>
    </location>
</feature>